<evidence type="ECO:0000256" key="1">
    <source>
        <dbReference type="ARBA" id="ARBA00022723"/>
    </source>
</evidence>
<dbReference type="OrthoDB" id="5242400at2"/>
<protein>
    <submittedName>
        <fullName evidence="3">VOC family protein</fullName>
    </submittedName>
</protein>
<sequence>MTSINHVGITVSDLDRSLDFYVRVLGGEHLGSWERSGPRIDAVTGYPGILVRQAFVRLSEGRALIELLQYVGGSTDVVDPDNGRAGAVHVAVDVTGLDALLTRVREEGVAVLSEPIVAGDGPLEGCRVVYVLDPDRVRVELVEPPSPVAGT</sequence>
<keyword evidence="4" id="KW-1185">Reference proteome</keyword>
<dbReference type="Proteomes" id="UP000283128">
    <property type="component" value="Unassembled WGS sequence"/>
</dbReference>
<feature type="domain" description="VOC" evidence="2">
    <location>
        <begin position="3"/>
        <end position="144"/>
    </location>
</feature>
<dbReference type="GO" id="GO:0004493">
    <property type="term" value="F:methylmalonyl-CoA epimerase activity"/>
    <property type="evidence" value="ECO:0007669"/>
    <property type="project" value="TreeGrafter"/>
</dbReference>
<keyword evidence="1" id="KW-0479">Metal-binding</keyword>
<organism evidence="3 4">
    <name type="scientific">Streptomyces antnestii</name>
    <dbReference type="NCBI Taxonomy" id="2494256"/>
    <lineage>
        <taxon>Bacteria</taxon>
        <taxon>Bacillati</taxon>
        <taxon>Actinomycetota</taxon>
        <taxon>Actinomycetes</taxon>
        <taxon>Kitasatosporales</taxon>
        <taxon>Streptomycetaceae</taxon>
        <taxon>Streptomyces</taxon>
    </lineage>
</organism>
<proteinExistence type="predicted"/>
<dbReference type="Pfam" id="PF00903">
    <property type="entry name" value="Glyoxalase"/>
    <property type="match status" value="1"/>
</dbReference>
<reference evidence="3 4" key="1">
    <citation type="submission" date="2019-01" db="EMBL/GenBank/DDBJ databases">
        <title>Genome sequences of Streptomyces and Rhizobium isolates collected from root and soil.</title>
        <authorList>
            <person name="Chhettri S."/>
            <person name="Sevigny J.L."/>
            <person name="Sen A."/>
            <person name="Ennis N."/>
            <person name="Tisa L."/>
        </authorList>
    </citation>
    <scope>NUCLEOTIDE SEQUENCE [LARGE SCALE GENOMIC DNA]</scope>
    <source>
        <strain evidence="3 4">San01</strain>
    </source>
</reference>
<dbReference type="InterPro" id="IPR037523">
    <property type="entry name" value="VOC_core"/>
</dbReference>
<dbReference type="PANTHER" id="PTHR43048:SF3">
    <property type="entry name" value="METHYLMALONYL-COA EPIMERASE, MITOCHONDRIAL"/>
    <property type="match status" value="1"/>
</dbReference>
<dbReference type="GO" id="GO:0046491">
    <property type="term" value="P:L-methylmalonyl-CoA metabolic process"/>
    <property type="evidence" value="ECO:0007669"/>
    <property type="project" value="TreeGrafter"/>
</dbReference>
<dbReference type="PROSITE" id="PS51819">
    <property type="entry name" value="VOC"/>
    <property type="match status" value="1"/>
</dbReference>
<dbReference type="InterPro" id="IPR029068">
    <property type="entry name" value="Glyas_Bleomycin-R_OHBP_Dase"/>
</dbReference>
<dbReference type="AlphaFoldDB" id="A0A437Q0T3"/>
<evidence type="ECO:0000259" key="2">
    <source>
        <dbReference type="PROSITE" id="PS51819"/>
    </source>
</evidence>
<dbReference type="SUPFAM" id="SSF54593">
    <property type="entry name" value="Glyoxalase/Bleomycin resistance protein/Dihydroxybiphenyl dioxygenase"/>
    <property type="match status" value="1"/>
</dbReference>
<evidence type="ECO:0000313" key="3">
    <source>
        <dbReference type="EMBL" id="RVU28089.1"/>
    </source>
</evidence>
<dbReference type="EMBL" id="RZYA01000002">
    <property type="protein sequence ID" value="RVU28089.1"/>
    <property type="molecule type" value="Genomic_DNA"/>
</dbReference>
<dbReference type="InterPro" id="IPR004360">
    <property type="entry name" value="Glyas_Fos-R_dOase_dom"/>
</dbReference>
<dbReference type="InterPro" id="IPR051785">
    <property type="entry name" value="MMCE/EMCE_epimerase"/>
</dbReference>
<name>A0A437Q0T3_9ACTN</name>
<accession>A0A437Q0T3</accession>
<evidence type="ECO:0000313" key="4">
    <source>
        <dbReference type="Proteomes" id="UP000283128"/>
    </source>
</evidence>
<dbReference type="GO" id="GO:0046872">
    <property type="term" value="F:metal ion binding"/>
    <property type="evidence" value="ECO:0007669"/>
    <property type="project" value="UniProtKB-KW"/>
</dbReference>
<gene>
    <name evidence="3" type="ORF">EOT10_07465</name>
</gene>
<comment type="caution">
    <text evidence="3">The sequence shown here is derived from an EMBL/GenBank/DDBJ whole genome shotgun (WGS) entry which is preliminary data.</text>
</comment>
<dbReference type="RefSeq" id="WP_127827244.1">
    <property type="nucleotide sequence ID" value="NZ_RZYA01000002.1"/>
</dbReference>
<dbReference type="Gene3D" id="3.10.180.10">
    <property type="entry name" value="2,3-Dihydroxybiphenyl 1,2-Dioxygenase, domain 1"/>
    <property type="match status" value="1"/>
</dbReference>
<dbReference type="PANTHER" id="PTHR43048">
    <property type="entry name" value="METHYLMALONYL-COA EPIMERASE"/>
    <property type="match status" value="1"/>
</dbReference>